<evidence type="ECO:0000256" key="1">
    <source>
        <dbReference type="ARBA" id="ARBA00022603"/>
    </source>
</evidence>
<dbReference type="PANTHER" id="PTHR40048:SF1">
    <property type="entry name" value="RHAMNOSYL O-METHYLTRANSFERASE"/>
    <property type="match status" value="1"/>
</dbReference>
<dbReference type="EMBL" id="JACCBF010000001">
    <property type="protein sequence ID" value="NYD30052.1"/>
    <property type="molecule type" value="Genomic_DNA"/>
</dbReference>
<reference evidence="3 4" key="1">
    <citation type="submission" date="2020-07" db="EMBL/GenBank/DDBJ databases">
        <title>Sequencing the genomes of 1000 actinobacteria strains.</title>
        <authorList>
            <person name="Klenk H.-P."/>
        </authorList>
    </citation>
    <scope>NUCLEOTIDE SEQUENCE [LARGE SCALE GENOMIC DNA]</scope>
    <source>
        <strain evidence="3 4">DSM 19082</strain>
    </source>
</reference>
<dbReference type="Gene3D" id="3.40.50.150">
    <property type="entry name" value="Vaccinia Virus protein VP39"/>
    <property type="match status" value="1"/>
</dbReference>
<evidence type="ECO:0000313" key="4">
    <source>
        <dbReference type="Proteomes" id="UP000582231"/>
    </source>
</evidence>
<dbReference type="AlphaFoldDB" id="A0A852RTZ9"/>
<keyword evidence="4" id="KW-1185">Reference proteome</keyword>
<dbReference type="RefSeq" id="WP_343052611.1">
    <property type="nucleotide sequence ID" value="NZ_BAABEF010000001.1"/>
</dbReference>
<dbReference type="PANTHER" id="PTHR40048">
    <property type="entry name" value="RHAMNOSYL O-METHYLTRANSFERASE"/>
    <property type="match status" value="1"/>
</dbReference>
<evidence type="ECO:0000313" key="3">
    <source>
        <dbReference type="EMBL" id="NYD30052.1"/>
    </source>
</evidence>
<dbReference type="Pfam" id="PF13578">
    <property type="entry name" value="Methyltransf_24"/>
    <property type="match status" value="1"/>
</dbReference>
<organism evidence="3 4">
    <name type="scientific">Nocardioides kongjuensis</name>
    <dbReference type="NCBI Taxonomy" id="349522"/>
    <lineage>
        <taxon>Bacteria</taxon>
        <taxon>Bacillati</taxon>
        <taxon>Actinomycetota</taxon>
        <taxon>Actinomycetes</taxon>
        <taxon>Propionibacteriales</taxon>
        <taxon>Nocardioidaceae</taxon>
        <taxon>Nocardioides</taxon>
    </lineage>
</organism>
<dbReference type="Proteomes" id="UP000582231">
    <property type="component" value="Unassembled WGS sequence"/>
</dbReference>
<accession>A0A852RTZ9</accession>
<keyword evidence="2 3" id="KW-0808">Transferase</keyword>
<sequence length="224" mass="23872">MTDTMPSDLLDHARAAKGFMPEDEGALLHRIALERLPHGPALEVGTYCGKSGIYLGAAAQQVTRETGGTAVVFTVDHHRGSEENQAGWEHHDASVVDPELGLMDTLGQFRRNIARAGLEDHVIAVVGQSTTVASHWRTPLSLLFIDGGHGEEPARADFAGWAHWVEAGGYLAIHDVFPDPADGGRPPYELIYLPALASGAFTEVTHTGSLRVLQRTAGSAGAPL</sequence>
<evidence type="ECO:0000256" key="2">
    <source>
        <dbReference type="ARBA" id="ARBA00022679"/>
    </source>
</evidence>
<proteinExistence type="predicted"/>
<gene>
    <name evidence="3" type="ORF">BJ958_001598</name>
</gene>
<dbReference type="GO" id="GO:0005886">
    <property type="term" value="C:plasma membrane"/>
    <property type="evidence" value="ECO:0007669"/>
    <property type="project" value="TreeGrafter"/>
</dbReference>
<dbReference type="InterPro" id="IPR029063">
    <property type="entry name" value="SAM-dependent_MTases_sf"/>
</dbReference>
<dbReference type="GO" id="GO:0008168">
    <property type="term" value="F:methyltransferase activity"/>
    <property type="evidence" value="ECO:0007669"/>
    <property type="project" value="UniProtKB-KW"/>
</dbReference>
<comment type="caution">
    <text evidence="3">The sequence shown here is derived from an EMBL/GenBank/DDBJ whole genome shotgun (WGS) entry which is preliminary data.</text>
</comment>
<dbReference type="SUPFAM" id="SSF53335">
    <property type="entry name" value="S-adenosyl-L-methionine-dependent methyltransferases"/>
    <property type="match status" value="1"/>
</dbReference>
<dbReference type="GO" id="GO:0071770">
    <property type="term" value="P:DIM/DIP cell wall layer assembly"/>
    <property type="evidence" value="ECO:0007669"/>
    <property type="project" value="TreeGrafter"/>
</dbReference>
<keyword evidence="1 3" id="KW-0489">Methyltransferase</keyword>
<protein>
    <submittedName>
        <fullName evidence="3">Putative O-methyltransferase YrrM</fullName>
    </submittedName>
</protein>
<name>A0A852RTZ9_9ACTN</name>
<dbReference type="GO" id="GO:0032259">
    <property type="term" value="P:methylation"/>
    <property type="evidence" value="ECO:0007669"/>
    <property type="project" value="UniProtKB-KW"/>
</dbReference>